<gene>
    <name evidence="1" type="ORF">GGX14DRAFT_567856</name>
</gene>
<dbReference type="Proteomes" id="UP001219525">
    <property type="component" value="Unassembled WGS sequence"/>
</dbReference>
<dbReference type="EMBL" id="JARJCW010000038">
    <property type="protein sequence ID" value="KAJ7206779.1"/>
    <property type="molecule type" value="Genomic_DNA"/>
</dbReference>
<proteinExistence type="predicted"/>
<protein>
    <submittedName>
        <fullName evidence="1">Uncharacterized protein</fullName>
    </submittedName>
</protein>
<sequence length="85" mass="9539">MTEVYAKCAVNTPPVGSLPPRDQFPTCIAKAELELEFCAITSADRLHAISNCLFLCRVSMMLSGEDDYASYLEMKMYRSALQYAF</sequence>
<reference evidence="1" key="1">
    <citation type="submission" date="2023-03" db="EMBL/GenBank/DDBJ databases">
        <title>Massive genome expansion in bonnet fungi (Mycena s.s.) driven by repeated elements and novel gene families across ecological guilds.</title>
        <authorList>
            <consortium name="Lawrence Berkeley National Laboratory"/>
            <person name="Harder C.B."/>
            <person name="Miyauchi S."/>
            <person name="Viragh M."/>
            <person name="Kuo A."/>
            <person name="Thoen E."/>
            <person name="Andreopoulos B."/>
            <person name="Lu D."/>
            <person name="Skrede I."/>
            <person name="Drula E."/>
            <person name="Henrissat B."/>
            <person name="Morin E."/>
            <person name="Kohler A."/>
            <person name="Barry K."/>
            <person name="LaButti K."/>
            <person name="Morin E."/>
            <person name="Salamov A."/>
            <person name="Lipzen A."/>
            <person name="Mereny Z."/>
            <person name="Hegedus B."/>
            <person name="Baldrian P."/>
            <person name="Stursova M."/>
            <person name="Weitz H."/>
            <person name="Taylor A."/>
            <person name="Grigoriev I.V."/>
            <person name="Nagy L.G."/>
            <person name="Martin F."/>
            <person name="Kauserud H."/>
        </authorList>
    </citation>
    <scope>NUCLEOTIDE SEQUENCE</scope>
    <source>
        <strain evidence="1">9144</strain>
    </source>
</reference>
<name>A0AAD6VGX4_9AGAR</name>
<dbReference type="AlphaFoldDB" id="A0AAD6VGX4"/>
<keyword evidence="2" id="KW-1185">Reference proteome</keyword>
<comment type="caution">
    <text evidence="1">The sequence shown here is derived from an EMBL/GenBank/DDBJ whole genome shotgun (WGS) entry which is preliminary data.</text>
</comment>
<evidence type="ECO:0000313" key="1">
    <source>
        <dbReference type="EMBL" id="KAJ7206779.1"/>
    </source>
</evidence>
<evidence type="ECO:0000313" key="2">
    <source>
        <dbReference type="Proteomes" id="UP001219525"/>
    </source>
</evidence>
<accession>A0AAD6VGX4</accession>
<organism evidence="1 2">
    <name type="scientific">Mycena pura</name>
    <dbReference type="NCBI Taxonomy" id="153505"/>
    <lineage>
        <taxon>Eukaryota</taxon>
        <taxon>Fungi</taxon>
        <taxon>Dikarya</taxon>
        <taxon>Basidiomycota</taxon>
        <taxon>Agaricomycotina</taxon>
        <taxon>Agaricomycetes</taxon>
        <taxon>Agaricomycetidae</taxon>
        <taxon>Agaricales</taxon>
        <taxon>Marasmiineae</taxon>
        <taxon>Mycenaceae</taxon>
        <taxon>Mycena</taxon>
    </lineage>
</organism>